<feature type="compositionally biased region" description="Low complexity" evidence="1">
    <location>
        <begin position="334"/>
        <end position="357"/>
    </location>
</feature>
<protein>
    <submittedName>
        <fullName evidence="2">Unannotated protein</fullName>
    </submittedName>
</protein>
<evidence type="ECO:0000313" key="4">
    <source>
        <dbReference type="EMBL" id="CAB4858714.1"/>
    </source>
</evidence>
<dbReference type="AlphaFoldDB" id="A0A6J6NZY1"/>
<proteinExistence type="predicted"/>
<feature type="region of interest" description="Disordered" evidence="1">
    <location>
        <begin position="334"/>
        <end position="366"/>
    </location>
</feature>
<gene>
    <name evidence="2" type="ORF">UFOPK2602_00068</name>
    <name evidence="3" type="ORF">UFOPK2806_02004</name>
    <name evidence="4" type="ORF">UFOPK3417_00101</name>
    <name evidence="5" type="ORF">UFOPK4306_01197</name>
</gene>
<sequence length="482" mass="49134">MTLRKIFQVSVPVLAAVALLGACSAGTSKVTTKAPAKIRVGAPGAANGEKMAAASAPGMASDGVSDMRMRPVKYVAAAGLVEPLGPLTAWYFPANAGPVTDAQRAALAKAFGLSGSWTTLPKDQGGYDILGDSSKGEASLTITNDALRSWWFSPSWSNNVAPVACTEPGIAVGEPAPDAVADPPSVDEAGDIATTAVTRDVKPCDVPQPPKNVPTKAQAESKARALLVTLGLDAADYEFEAYGDEWGAWVTAWLLVDGSKTQMSIGVGYGAEGALSGASGFLAEPVRGDQYDLVGIPKAVERMNDTGGYWSGYFGGGPVASIARSAVADAAAPAESGSTTGSASASGSVEGSESVVSDPGLAPEPVPAETMPVDPLPVDTTPAAPEVPVEVLTITLSKVTVGLTQLWDADGNVWLLPSYLFTSDDGGQYSVYAIADEYLDFAAVDVPVSDVVPAVEPATTLNVEQPAATISSPVSTEGAKDN</sequence>
<accession>A0A6J6NZY1</accession>
<evidence type="ECO:0000256" key="1">
    <source>
        <dbReference type="SAM" id="MobiDB-lite"/>
    </source>
</evidence>
<dbReference type="EMBL" id="CAEZXX010000002">
    <property type="protein sequence ID" value="CAB4692036.1"/>
    <property type="molecule type" value="Genomic_DNA"/>
</dbReference>
<dbReference type="PROSITE" id="PS51257">
    <property type="entry name" value="PROKAR_LIPOPROTEIN"/>
    <property type="match status" value="1"/>
</dbReference>
<dbReference type="EMBL" id="CAFBLR010000004">
    <property type="protein sequence ID" value="CAB4858714.1"/>
    <property type="molecule type" value="Genomic_DNA"/>
</dbReference>
<organism evidence="2">
    <name type="scientific">freshwater metagenome</name>
    <dbReference type="NCBI Taxonomy" id="449393"/>
    <lineage>
        <taxon>unclassified sequences</taxon>
        <taxon>metagenomes</taxon>
        <taxon>ecological metagenomes</taxon>
    </lineage>
</organism>
<evidence type="ECO:0000313" key="3">
    <source>
        <dbReference type="EMBL" id="CAB4765143.1"/>
    </source>
</evidence>
<evidence type="ECO:0000313" key="5">
    <source>
        <dbReference type="EMBL" id="CAB5062854.1"/>
    </source>
</evidence>
<evidence type="ECO:0000313" key="2">
    <source>
        <dbReference type="EMBL" id="CAB4692036.1"/>
    </source>
</evidence>
<reference evidence="2" key="1">
    <citation type="submission" date="2020-05" db="EMBL/GenBank/DDBJ databases">
        <authorList>
            <person name="Chiriac C."/>
            <person name="Salcher M."/>
            <person name="Ghai R."/>
            <person name="Kavagutti S V."/>
        </authorList>
    </citation>
    <scope>NUCLEOTIDE SEQUENCE</scope>
</reference>
<dbReference type="EMBL" id="CAFBQP010000041">
    <property type="protein sequence ID" value="CAB5062854.1"/>
    <property type="molecule type" value="Genomic_DNA"/>
</dbReference>
<name>A0A6J6NZY1_9ZZZZ</name>
<dbReference type="EMBL" id="CAEZYY010000035">
    <property type="protein sequence ID" value="CAB4765143.1"/>
    <property type="molecule type" value="Genomic_DNA"/>
</dbReference>